<dbReference type="InterPro" id="IPR004841">
    <property type="entry name" value="AA-permease/SLC12A_dom"/>
</dbReference>
<feature type="compositionally biased region" description="Low complexity" evidence="18">
    <location>
        <begin position="85"/>
        <end position="95"/>
    </location>
</feature>
<evidence type="ECO:0000256" key="15">
    <source>
        <dbReference type="ARBA" id="ARBA00023201"/>
    </source>
</evidence>
<evidence type="ECO:0000256" key="16">
    <source>
        <dbReference type="ARBA" id="ARBA00023214"/>
    </source>
</evidence>
<feature type="transmembrane region" description="Helical" evidence="19">
    <location>
        <begin position="555"/>
        <end position="575"/>
    </location>
</feature>
<name>A0A5B8P9H2_PETMA</name>
<reference evidence="23" key="1">
    <citation type="submission" date="2019-04" db="EMBL/GenBank/DDBJ databases">
        <title>Functional characterization and the osmoregulatory role of gill Na+/K+/2Cl--cotransporter (NKCC1) in sea lamprey (Petromyzon marinus), a basal vertebrate.</title>
        <authorList>
            <person name="Shaughnessy C.A."/>
            <person name="McCormick S.D."/>
        </authorList>
    </citation>
    <scope>NUCLEOTIDE SEQUENCE</scope>
</reference>
<keyword evidence="15" id="KW-0739">Sodium transport</keyword>
<dbReference type="GO" id="GO:0055075">
    <property type="term" value="P:potassium ion homeostasis"/>
    <property type="evidence" value="ECO:0007669"/>
    <property type="project" value="TreeGrafter"/>
</dbReference>
<evidence type="ECO:0000256" key="17">
    <source>
        <dbReference type="ARBA" id="ARBA00048452"/>
    </source>
</evidence>
<keyword evidence="6" id="KW-0597">Phosphoprotein</keyword>
<feature type="transmembrane region" description="Helical" evidence="19">
    <location>
        <begin position="358"/>
        <end position="377"/>
    </location>
</feature>
<feature type="transmembrane region" description="Helical" evidence="19">
    <location>
        <begin position="689"/>
        <end position="704"/>
    </location>
</feature>
<evidence type="ECO:0000256" key="2">
    <source>
        <dbReference type="ARBA" id="ARBA00010593"/>
    </source>
</evidence>
<feature type="transmembrane region" description="Helical" evidence="19">
    <location>
        <begin position="608"/>
        <end position="628"/>
    </location>
</feature>
<organism evidence="23">
    <name type="scientific">Petromyzon marinus</name>
    <name type="common">Sea lamprey</name>
    <dbReference type="NCBI Taxonomy" id="7757"/>
    <lineage>
        <taxon>Eukaryota</taxon>
        <taxon>Metazoa</taxon>
        <taxon>Chordata</taxon>
        <taxon>Craniata</taxon>
        <taxon>Vertebrata</taxon>
        <taxon>Cyclostomata</taxon>
        <taxon>Hyperoartia</taxon>
        <taxon>Petromyzontiformes</taxon>
        <taxon>Petromyzontidae</taxon>
        <taxon>Petromyzon</taxon>
    </lineage>
</organism>
<evidence type="ECO:0000256" key="14">
    <source>
        <dbReference type="ARBA" id="ARBA00023180"/>
    </source>
</evidence>
<feature type="domain" description="Amino acid permease N-terminal" evidence="22">
    <location>
        <begin position="151"/>
        <end position="200"/>
    </location>
</feature>
<dbReference type="GO" id="GO:0008519">
    <property type="term" value="F:ammonium channel activity"/>
    <property type="evidence" value="ECO:0007669"/>
    <property type="project" value="TreeGrafter"/>
</dbReference>
<evidence type="ECO:0000256" key="13">
    <source>
        <dbReference type="ARBA" id="ARBA00023136"/>
    </source>
</evidence>
<keyword evidence="12" id="KW-0406">Ion transport</keyword>
<keyword evidence="13 19" id="KW-0472">Membrane</keyword>
<gene>
    <name evidence="23" type="primary">NKCC1</name>
</gene>
<dbReference type="GO" id="GO:1990573">
    <property type="term" value="P:potassium ion import across plasma membrane"/>
    <property type="evidence" value="ECO:0007669"/>
    <property type="project" value="TreeGrafter"/>
</dbReference>
<keyword evidence="3" id="KW-0813">Transport</keyword>
<feature type="compositionally biased region" description="Low complexity" evidence="18">
    <location>
        <begin position="119"/>
        <end position="130"/>
    </location>
</feature>
<dbReference type="InterPro" id="IPR013612">
    <property type="entry name" value="AA_permease_N"/>
</dbReference>
<dbReference type="PRINTS" id="PR01207">
    <property type="entry name" value="NAKCLTRNSPRT"/>
</dbReference>
<sequence length="1160" mass="127070">MEPPSGEMSSLQLAASSGLGGSRFQVNVVEEEAAAAAAAAAGGRRSRSRRRWRGAAGAGIAGAAGHPRGSAGASERGRAGGARGARGAAAEEAAATRQHERPEPQGGGQGRALPRELRQQPLAQQQQQQWRGRRGAGGETSRSEGSYHAYDTHTNTYYLRTFGHNTIDAVPHIDFYRNAGSHLGDKLVRPTLAELHDEEQGDGMGDMDGLVNGEGASAGSATLLQTGDQGGVVKFGWIKGVLVRCMLNIWGVMLFIRLSWIVGQAGIGLAMVIIMMSTVVTTLTSISMSAICTNGNIRGGGAYYLISRSLGPEFGGSIGLIFAFANAVAVAMYVVGFAETLRDILKENNALMIDETNDIRIIGIITIILLLGISVAGMEWEAKAQIVLLVILLLAIANFLIGTFIPPTEEKKSRGYFGYQAKIFSENMGPDFQNGETFFSVFAIFFPAATGILAGANISGDLADPQAAIPRGTMLAILITTITYLGVAMSTGSVAVRHATGRINDSLALSGSAANCSGAACDLGYDFSFCREHECNYGLIDNVQLMTMVSGFGPLITAGIFAATLSSALASLVSAPKVFQALCKDNIYPKMQMFAVGYGKNNEPIRGYILTFIIAIAFILIAELNVIAPIISNFFLASYALINFSCFHASLAKSPGWRPAFKYYNMWVSLFGAALCCGVMFVINWWAALVTYVIIFSLYIYVTYQKPDVNWGSSTQALTYLNALQNSIRLYGVEDHVKNFRPQCLVLTGPPESRPALVDFVHAFTKNVGLMVCSHVCVGPRRQALKELTANASKQHQYLLRQRRKAFYSAVCADDLRGGTLHFLQAAGLGRMKPNTLVIGFKKNWRRAESKDVDEYINIIHDAFDFQYGVLVFRLHEGLDVSHIVQIQVLPKFNEDASHKINSSCCRAVFQLRIVTGSGPGAEEEEGKGQQTKPLLHKERRSKLHTLPLTNFDQKLLDASAQFNSRQGKGTIDVWWLFDDGGLTLLVPYLLTTKKTWRDCKIRVFIGGKINRIDHDKRVMATLLSKFRIDFSDIEVLGDMNTKPDKDSVKAFEEMIEPYRLHEEDLDAEEAEKLRQENPCKISDDELERFRDKTYRQIRMNELLQQHSRRANLIVMSLPVARKGAVSSTLYMAWLEVLSKNLPPTLLVRGNHQSVLTFYS</sequence>
<dbReference type="InterPro" id="IPR002443">
    <property type="entry name" value="SLC12A1/SLC12A2"/>
</dbReference>
<proteinExistence type="evidence at transcript level"/>
<feature type="transmembrane region" description="Helical" evidence="19">
    <location>
        <begin position="314"/>
        <end position="338"/>
    </location>
</feature>
<dbReference type="PANTHER" id="PTHR11827">
    <property type="entry name" value="SOLUTE CARRIER FAMILY 12, CATION COTRANSPORTERS"/>
    <property type="match status" value="1"/>
</dbReference>
<feature type="compositionally biased region" description="Low complexity" evidence="18">
    <location>
        <begin position="63"/>
        <end position="74"/>
    </location>
</feature>
<keyword evidence="5" id="KW-0633">Potassium transport</keyword>
<dbReference type="EMBL" id="MK779970">
    <property type="protein sequence ID" value="QDZ60014.1"/>
    <property type="molecule type" value="mRNA"/>
</dbReference>
<feature type="transmembrane region" description="Helical" evidence="19">
    <location>
        <begin position="634"/>
        <end position="652"/>
    </location>
</feature>
<evidence type="ECO:0000256" key="12">
    <source>
        <dbReference type="ARBA" id="ARBA00023065"/>
    </source>
</evidence>
<dbReference type="FunFam" id="1.20.1740.10:FF:000005">
    <property type="entry name" value="Solute carrier family 12 member 1"/>
    <property type="match status" value="1"/>
</dbReference>
<evidence type="ECO:0000256" key="4">
    <source>
        <dbReference type="ARBA" id="ARBA00022475"/>
    </source>
</evidence>
<dbReference type="InterPro" id="IPR018491">
    <property type="entry name" value="SLC12_C"/>
</dbReference>
<evidence type="ECO:0000259" key="21">
    <source>
        <dbReference type="Pfam" id="PF03522"/>
    </source>
</evidence>
<keyword evidence="7 19" id="KW-0812">Transmembrane</keyword>
<keyword evidence="11" id="KW-0915">Sodium</keyword>
<evidence type="ECO:0000256" key="7">
    <source>
        <dbReference type="ARBA" id="ARBA00022692"/>
    </source>
</evidence>
<evidence type="ECO:0000256" key="19">
    <source>
        <dbReference type="SAM" id="Phobius"/>
    </source>
</evidence>
<keyword evidence="16" id="KW-0868">Chloride</keyword>
<evidence type="ECO:0000256" key="5">
    <source>
        <dbReference type="ARBA" id="ARBA00022538"/>
    </source>
</evidence>
<evidence type="ECO:0000259" key="20">
    <source>
        <dbReference type="Pfam" id="PF00324"/>
    </source>
</evidence>
<feature type="domain" description="SLC12A transporter C-terminal" evidence="21">
    <location>
        <begin position="754"/>
        <end position="1160"/>
    </location>
</feature>
<evidence type="ECO:0000256" key="10">
    <source>
        <dbReference type="ARBA" id="ARBA00022989"/>
    </source>
</evidence>
<feature type="transmembrane region" description="Helical" evidence="19">
    <location>
        <begin position="386"/>
        <end position="405"/>
    </location>
</feature>
<keyword evidence="10 19" id="KW-1133">Transmembrane helix</keyword>
<protein>
    <submittedName>
        <fullName evidence="23">Na+/K+/2Cl-cotransporter 1</fullName>
    </submittedName>
</protein>
<feature type="transmembrane region" description="Helical" evidence="19">
    <location>
        <begin position="437"/>
        <end position="456"/>
    </location>
</feature>
<dbReference type="GO" id="GO:0008511">
    <property type="term" value="F:sodium:potassium:chloride symporter activity"/>
    <property type="evidence" value="ECO:0007669"/>
    <property type="project" value="TreeGrafter"/>
</dbReference>
<feature type="region of interest" description="Disordered" evidence="18">
    <location>
        <begin position="36"/>
        <end position="148"/>
    </location>
</feature>
<keyword evidence="4" id="KW-1003">Cell membrane</keyword>
<dbReference type="Gene3D" id="1.20.1740.10">
    <property type="entry name" value="Amino acid/polyamine transporter I"/>
    <property type="match status" value="1"/>
</dbReference>
<dbReference type="NCBIfam" id="TIGR00930">
    <property type="entry name" value="2a30"/>
    <property type="match status" value="1"/>
</dbReference>
<evidence type="ECO:0000256" key="8">
    <source>
        <dbReference type="ARBA" id="ARBA00022847"/>
    </source>
</evidence>
<evidence type="ECO:0000256" key="6">
    <source>
        <dbReference type="ARBA" id="ARBA00022553"/>
    </source>
</evidence>
<dbReference type="GO" id="GO:0055064">
    <property type="term" value="P:chloride ion homeostasis"/>
    <property type="evidence" value="ECO:0007669"/>
    <property type="project" value="TreeGrafter"/>
</dbReference>
<feature type="domain" description="Amino acid permease/ SLC12A" evidence="20">
    <location>
        <begin position="240"/>
        <end position="745"/>
    </location>
</feature>
<evidence type="ECO:0000256" key="1">
    <source>
        <dbReference type="ARBA" id="ARBA00004651"/>
    </source>
</evidence>
<evidence type="ECO:0000256" key="3">
    <source>
        <dbReference type="ARBA" id="ARBA00022448"/>
    </source>
</evidence>
<keyword evidence="14" id="KW-0325">Glycoprotein</keyword>
<dbReference type="Pfam" id="PF08403">
    <property type="entry name" value="AA_permease_N"/>
    <property type="match status" value="1"/>
</dbReference>
<evidence type="ECO:0000259" key="22">
    <source>
        <dbReference type="Pfam" id="PF08403"/>
    </source>
</evidence>
<accession>A0A5B8P9H2</accession>
<dbReference type="InterPro" id="IPR004842">
    <property type="entry name" value="SLC12A_fam"/>
</dbReference>
<feature type="transmembrane region" description="Helical" evidence="19">
    <location>
        <begin position="664"/>
        <end position="683"/>
    </location>
</feature>
<evidence type="ECO:0000256" key="9">
    <source>
        <dbReference type="ARBA" id="ARBA00022958"/>
    </source>
</evidence>
<dbReference type="Pfam" id="PF00324">
    <property type="entry name" value="AA_permease"/>
    <property type="match status" value="1"/>
</dbReference>
<keyword evidence="8" id="KW-0769">Symport</keyword>
<comment type="similarity">
    <text evidence="2">Belongs to the SLC12A transporter family.</text>
</comment>
<dbReference type="GO" id="GO:0055078">
    <property type="term" value="P:sodium ion homeostasis"/>
    <property type="evidence" value="ECO:0007669"/>
    <property type="project" value="TreeGrafter"/>
</dbReference>
<dbReference type="Pfam" id="PF03522">
    <property type="entry name" value="SLC12"/>
    <property type="match status" value="1"/>
</dbReference>
<dbReference type="GO" id="GO:0016324">
    <property type="term" value="C:apical plasma membrane"/>
    <property type="evidence" value="ECO:0007669"/>
    <property type="project" value="TreeGrafter"/>
</dbReference>
<feature type="transmembrane region" description="Helical" evidence="19">
    <location>
        <begin position="267"/>
        <end position="293"/>
    </location>
</feature>
<dbReference type="AlphaFoldDB" id="A0A5B8P9H2"/>
<dbReference type="PANTHER" id="PTHR11827:SF58">
    <property type="entry name" value="SOLUTE CARRIER FAMILY 12 MEMBER 2"/>
    <property type="match status" value="1"/>
</dbReference>
<evidence type="ECO:0000256" key="11">
    <source>
        <dbReference type="ARBA" id="ARBA00023053"/>
    </source>
</evidence>
<feature type="transmembrane region" description="Helical" evidence="19">
    <location>
        <begin position="468"/>
        <end position="487"/>
    </location>
</feature>
<evidence type="ECO:0000313" key="23">
    <source>
        <dbReference type="EMBL" id="QDZ60014.1"/>
    </source>
</evidence>
<comment type="catalytic activity">
    <reaction evidence="17">
        <text>K(+)(out) + 2 chloride(out) + Na(+)(out) = K(+)(in) + 2 chloride(in) + Na(+)(in)</text>
        <dbReference type="Rhea" id="RHEA:72395"/>
        <dbReference type="ChEBI" id="CHEBI:17996"/>
        <dbReference type="ChEBI" id="CHEBI:29101"/>
        <dbReference type="ChEBI" id="CHEBI:29103"/>
    </reaction>
    <physiologicalReaction direction="left-to-right" evidence="17">
        <dbReference type="Rhea" id="RHEA:72396"/>
    </physiologicalReaction>
</comment>
<dbReference type="GO" id="GO:0006884">
    <property type="term" value="P:cell volume homeostasis"/>
    <property type="evidence" value="ECO:0007669"/>
    <property type="project" value="TreeGrafter"/>
</dbReference>
<evidence type="ECO:0000256" key="18">
    <source>
        <dbReference type="SAM" id="MobiDB-lite"/>
    </source>
</evidence>
<feature type="transmembrane region" description="Helical" evidence="19">
    <location>
        <begin position="241"/>
        <end position="261"/>
    </location>
</feature>
<comment type="subcellular location">
    <subcellularLocation>
        <location evidence="1">Cell membrane</location>
        <topology evidence="1">Multi-pass membrane protein</topology>
    </subcellularLocation>
</comment>
<keyword evidence="9" id="KW-0630">Potassium</keyword>
<feature type="compositionally biased region" description="Basic residues" evidence="18">
    <location>
        <begin position="44"/>
        <end position="53"/>
    </location>
</feature>